<feature type="domain" description="Reverse transcriptase Ty1/copia-type" evidence="1">
    <location>
        <begin position="46"/>
        <end position="284"/>
    </location>
</feature>
<dbReference type="Gramene" id="C.cajan_28309.t">
    <property type="protein sequence ID" value="C.cajan_28309.t"/>
    <property type="gene ID" value="C.cajan_28309"/>
</dbReference>
<accession>A0A151S300</accession>
<dbReference type="SUPFAM" id="SSF56672">
    <property type="entry name" value="DNA/RNA polymerases"/>
    <property type="match status" value="1"/>
</dbReference>
<name>A0A151S300_CAJCA</name>
<protein>
    <submittedName>
        <fullName evidence="2">Retrovirus-related Pol polyprotein from transposon TNT 1-94</fullName>
    </submittedName>
</protein>
<evidence type="ECO:0000259" key="1">
    <source>
        <dbReference type="Pfam" id="PF07727"/>
    </source>
</evidence>
<dbReference type="PANTHER" id="PTHR43383">
    <property type="entry name" value="NODULIN 6"/>
    <property type="match status" value="1"/>
</dbReference>
<proteinExistence type="predicted"/>
<evidence type="ECO:0000313" key="2">
    <source>
        <dbReference type="EMBL" id="KYP49134.1"/>
    </source>
</evidence>
<dbReference type="InterPro" id="IPR043502">
    <property type="entry name" value="DNA/RNA_pol_sf"/>
</dbReference>
<dbReference type="InterPro" id="IPR013103">
    <property type="entry name" value="RVT_2"/>
</dbReference>
<dbReference type="EMBL" id="KQ483483">
    <property type="protein sequence ID" value="KYP49134.1"/>
    <property type="molecule type" value="Genomic_DNA"/>
</dbReference>
<dbReference type="AlphaFoldDB" id="A0A151S300"/>
<dbReference type="Proteomes" id="UP000075243">
    <property type="component" value="Unassembled WGS sequence"/>
</dbReference>
<organism evidence="2 3">
    <name type="scientific">Cajanus cajan</name>
    <name type="common">Pigeon pea</name>
    <name type="synonym">Cajanus indicus</name>
    <dbReference type="NCBI Taxonomy" id="3821"/>
    <lineage>
        <taxon>Eukaryota</taxon>
        <taxon>Viridiplantae</taxon>
        <taxon>Streptophyta</taxon>
        <taxon>Embryophyta</taxon>
        <taxon>Tracheophyta</taxon>
        <taxon>Spermatophyta</taxon>
        <taxon>Magnoliopsida</taxon>
        <taxon>eudicotyledons</taxon>
        <taxon>Gunneridae</taxon>
        <taxon>Pentapetalae</taxon>
        <taxon>rosids</taxon>
        <taxon>fabids</taxon>
        <taxon>Fabales</taxon>
        <taxon>Fabaceae</taxon>
        <taxon>Papilionoideae</taxon>
        <taxon>50 kb inversion clade</taxon>
        <taxon>NPAAA clade</taxon>
        <taxon>indigoferoid/millettioid clade</taxon>
        <taxon>Phaseoleae</taxon>
        <taxon>Cajanus</taxon>
    </lineage>
</organism>
<evidence type="ECO:0000313" key="3">
    <source>
        <dbReference type="Proteomes" id="UP000075243"/>
    </source>
</evidence>
<gene>
    <name evidence="2" type="ORF">KK1_029166</name>
</gene>
<dbReference type="Pfam" id="PF07727">
    <property type="entry name" value="RVT_2"/>
    <property type="match status" value="1"/>
</dbReference>
<dbReference type="PANTHER" id="PTHR43383:SF2">
    <property type="entry name" value="AMIDOHYDROLASE 2 FAMILY PROTEIN"/>
    <property type="match status" value="1"/>
</dbReference>
<reference evidence="2" key="1">
    <citation type="journal article" date="2012" name="Nat. Biotechnol.">
        <title>Draft genome sequence of pigeonpea (Cajanus cajan), an orphan legume crop of resource-poor farmers.</title>
        <authorList>
            <person name="Varshney R.K."/>
            <person name="Chen W."/>
            <person name="Li Y."/>
            <person name="Bharti A.K."/>
            <person name="Saxena R.K."/>
            <person name="Schlueter J.A."/>
            <person name="Donoghue M.T."/>
            <person name="Azam S."/>
            <person name="Fan G."/>
            <person name="Whaley A.M."/>
            <person name="Farmer A.D."/>
            <person name="Sheridan J."/>
            <person name="Iwata A."/>
            <person name="Tuteja R."/>
            <person name="Penmetsa R.V."/>
            <person name="Wu W."/>
            <person name="Upadhyaya H.D."/>
            <person name="Yang S.P."/>
            <person name="Shah T."/>
            <person name="Saxena K.B."/>
            <person name="Michael T."/>
            <person name="McCombie W.R."/>
            <person name="Yang B."/>
            <person name="Zhang G."/>
            <person name="Yang H."/>
            <person name="Wang J."/>
            <person name="Spillane C."/>
            <person name="Cook D.R."/>
            <person name="May G.D."/>
            <person name="Xu X."/>
            <person name="Jackson S.A."/>
        </authorList>
    </citation>
    <scope>NUCLEOTIDE SEQUENCE [LARGE SCALE GENOMIC DNA]</scope>
</reference>
<keyword evidence="3" id="KW-1185">Reference proteome</keyword>
<sequence>MFLQEHEDCVGLTEDDPINFFQAMRSSNSQKWIDAMKDEMKSMQDNNVWDLVELPEGVKPIGCKWIFKTKRDSKARLVAKGFTQKEGIDYKETFSPVSSKDSFRIIMALVAHYDLELHQMDVKTAFLNGDIEETIYMMQPENFVSGDSKSMVCKLKKSIYGLKQASRQWYHKFHQVITSYGFEANIVDDCVYHKFSGSKYIFLVLYVDDILLASSDIGLLHETKRFLTKNFEMKDLGEASFVLGIKILRDRSHGIIRLSQENYIDKVLDRFGMKDSKPRDTPIAKGDKFSLKQCPNNDLERNEMQKIPYASAVGSLMYAQFVLVPILYL</sequence>